<dbReference type="PROSITE" id="PS50005">
    <property type="entry name" value="TPR"/>
    <property type="match status" value="1"/>
</dbReference>
<dbReference type="Gene3D" id="1.25.40.10">
    <property type="entry name" value="Tetratricopeptide repeat domain"/>
    <property type="match status" value="1"/>
</dbReference>
<keyword evidence="1" id="KW-0802">TPR repeat</keyword>
<feature type="non-terminal residue" evidence="2">
    <location>
        <position position="1"/>
    </location>
</feature>
<dbReference type="EMBL" id="CAJNOI010004898">
    <property type="protein sequence ID" value="CAF1555343.1"/>
    <property type="molecule type" value="Genomic_DNA"/>
</dbReference>
<evidence type="ECO:0000313" key="2">
    <source>
        <dbReference type="EMBL" id="CAF1555322.1"/>
    </source>
</evidence>
<keyword evidence="6" id="KW-1185">Reference proteome</keyword>
<evidence type="ECO:0000313" key="5">
    <source>
        <dbReference type="EMBL" id="CAF1662778.1"/>
    </source>
</evidence>
<dbReference type="SMART" id="SM00028">
    <property type="entry name" value="TPR"/>
    <property type="match status" value="1"/>
</dbReference>
<evidence type="ECO:0000313" key="7">
    <source>
        <dbReference type="Proteomes" id="UP000663877"/>
    </source>
</evidence>
<proteinExistence type="predicted"/>
<gene>
    <name evidence="2" type="ORF">BJG266_LOCUS46543</name>
    <name evidence="3" type="ORF">BJG266_LOCUS46545</name>
    <name evidence="4" type="ORF">QVE165_LOCUS63576</name>
    <name evidence="5" type="ORF">QVE165_LOCUS63578</name>
</gene>
<evidence type="ECO:0000313" key="3">
    <source>
        <dbReference type="EMBL" id="CAF1555343.1"/>
    </source>
</evidence>
<dbReference type="Proteomes" id="UP000663832">
    <property type="component" value="Unassembled WGS sequence"/>
</dbReference>
<evidence type="ECO:0008006" key="8">
    <source>
        <dbReference type="Google" id="ProtNLM"/>
    </source>
</evidence>
<dbReference type="AlphaFoldDB" id="A0A815XB97"/>
<dbReference type="Proteomes" id="UP000663877">
    <property type="component" value="Unassembled WGS sequence"/>
</dbReference>
<protein>
    <recommendedName>
        <fullName evidence="8">Tetratricopeptide repeat protein</fullName>
    </recommendedName>
</protein>
<feature type="repeat" description="TPR" evidence="1">
    <location>
        <begin position="8"/>
        <end position="41"/>
    </location>
</feature>
<reference evidence="2" key="1">
    <citation type="submission" date="2021-02" db="EMBL/GenBank/DDBJ databases">
        <authorList>
            <person name="Nowell W R."/>
        </authorList>
    </citation>
    <scope>NUCLEOTIDE SEQUENCE</scope>
</reference>
<dbReference type="InterPro" id="IPR011990">
    <property type="entry name" value="TPR-like_helical_dom_sf"/>
</dbReference>
<dbReference type="EMBL" id="CAJNOI010004897">
    <property type="protein sequence ID" value="CAF1555322.1"/>
    <property type="molecule type" value="Genomic_DNA"/>
</dbReference>
<dbReference type="Pfam" id="PF13374">
    <property type="entry name" value="TPR_10"/>
    <property type="match status" value="1"/>
</dbReference>
<dbReference type="EMBL" id="CAJNOM010005297">
    <property type="protein sequence ID" value="CAF1662769.1"/>
    <property type="molecule type" value="Genomic_DNA"/>
</dbReference>
<dbReference type="EMBL" id="CAJNOM010005298">
    <property type="protein sequence ID" value="CAF1662778.1"/>
    <property type="molecule type" value="Genomic_DNA"/>
</dbReference>
<name>A0A815XB97_9BILA</name>
<dbReference type="OrthoDB" id="197174at2759"/>
<dbReference type="InterPro" id="IPR019734">
    <property type="entry name" value="TPR_rpt"/>
</dbReference>
<evidence type="ECO:0000256" key="1">
    <source>
        <dbReference type="PROSITE-ProRule" id="PRU00339"/>
    </source>
</evidence>
<evidence type="ECO:0000313" key="6">
    <source>
        <dbReference type="Proteomes" id="UP000663832"/>
    </source>
</evidence>
<dbReference type="SUPFAM" id="SSF48452">
    <property type="entry name" value="TPR-like"/>
    <property type="match status" value="1"/>
</dbReference>
<sequence length="62" mass="7289">PPNHPDLAKSYNNIGTIYEDMNNYSKARTFYKHAIQIGQQSLPSNHPDLQQWRTNLEYVKNK</sequence>
<accession>A0A815XB97</accession>
<evidence type="ECO:0000313" key="4">
    <source>
        <dbReference type="EMBL" id="CAF1662769.1"/>
    </source>
</evidence>
<organism evidence="2 7">
    <name type="scientific">Adineta steineri</name>
    <dbReference type="NCBI Taxonomy" id="433720"/>
    <lineage>
        <taxon>Eukaryota</taxon>
        <taxon>Metazoa</taxon>
        <taxon>Spiralia</taxon>
        <taxon>Gnathifera</taxon>
        <taxon>Rotifera</taxon>
        <taxon>Eurotatoria</taxon>
        <taxon>Bdelloidea</taxon>
        <taxon>Adinetida</taxon>
        <taxon>Adinetidae</taxon>
        <taxon>Adineta</taxon>
    </lineage>
</organism>
<comment type="caution">
    <text evidence="2">The sequence shown here is derived from an EMBL/GenBank/DDBJ whole genome shotgun (WGS) entry which is preliminary data.</text>
</comment>